<dbReference type="GO" id="GO:0002040">
    <property type="term" value="P:sprouting angiogenesis"/>
    <property type="evidence" value="ECO:0007669"/>
    <property type="project" value="UniProtKB-ARBA"/>
</dbReference>
<keyword evidence="5 11" id="KW-0238">DNA-binding</keyword>
<feature type="compositionally biased region" description="Pro residues" evidence="12">
    <location>
        <begin position="461"/>
        <end position="475"/>
    </location>
</feature>
<dbReference type="GO" id="GO:0045935">
    <property type="term" value="P:positive regulation of nucleobase-containing compound metabolic process"/>
    <property type="evidence" value="ECO:0007669"/>
    <property type="project" value="UniProtKB-ARBA"/>
</dbReference>
<protein>
    <recommendedName>
        <fullName evidence="10">Transcription factor E2F8</fullName>
    </recommendedName>
</protein>
<feature type="domain" description="E2F/DP family winged-helix DNA-binding" evidence="13">
    <location>
        <begin position="244"/>
        <end position="330"/>
    </location>
</feature>
<evidence type="ECO:0000256" key="10">
    <source>
        <dbReference type="ARBA" id="ARBA00039673"/>
    </source>
</evidence>
<evidence type="ECO:0000256" key="11">
    <source>
        <dbReference type="RuleBase" id="RU003796"/>
    </source>
</evidence>
<dbReference type="Gene3D" id="1.10.10.10">
    <property type="entry name" value="Winged helix-like DNA-binding domain superfamily/Winged helix DNA-binding domain"/>
    <property type="match status" value="2"/>
</dbReference>
<feature type="domain" description="E2F/DP family winged-helix DNA-binding" evidence="13">
    <location>
        <begin position="99"/>
        <end position="168"/>
    </location>
</feature>
<evidence type="ECO:0000256" key="12">
    <source>
        <dbReference type="SAM" id="MobiDB-lite"/>
    </source>
</evidence>
<reference evidence="14 15" key="1">
    <citation type="submission" date="2019-09" db="EMBL/GenBank/DDBJ databases">
        <title>Bird 10,000 Genomes (B10K) Project - Family phase.</title>
        <authorList>
            <person name="Zhang G."/>
        </authorList>
    </citation>
    <scope>NUCLEOTIDE SEQUENCE [LARGE SCALE GENOMIC DNA]</scope>
    <source>
        <strain evidence="14">OUT-0055</strain>
        <tissue evidence="14">Blood</tissue>
    </source>
</reference>
<evidence type="ECO:0000313" key="14">
    <source>
        <dbReference type="EMBL" id="NXV73539.1"/>
    </source>
</evidence>
<dbReference type="FunFam" id="1.10.10.10:FF:000073">
    <property type="entry name" value="E2F transcription factor 8"/>
    <property type="match status" value="1"/>
</dbReference>
<evidence type="ECO:0000256" key="4">
    <source>
        <dbReference type="ARBA" id="ARBA00023015"/>
    </source>
</evidence>
<dbReference type="PANTHER" id="PTHR12081">
    <property type="entry name" value="TRANSCRIPTION FACTOR E2F"/>
    <property type="match status" value="1"/>
</dbReference>
<evidence type="ECO:0000256" key="5">
    <source>
        <dbReference type="ARBA" id="ARBA00023125"/>
    </source>
</evidence>
<keyword evidence="4 11" id="KW-0805">Transcription regulation</keyword>
<dbReference type="InterPro" id="IPR003316">
    <property type="entry name" value="E2F_WHTH_DNA-bd_dom"/>
</dbReference>
<evidence type="ECO:0000256" key="7">
    <source>
        <dbReference type="ARBA" id="ARBA00023163"/>
    </source>
</evidence>
<dbReference type="InterPro" id="IPR036388">
    <property type="entry name" value="WH-like_DNA-bd_sf"/>
</dbReference>
<dbReference type="GO" id="GO:0000981">
    <property type="term" value="F:DNA-binding transcription factor activity, RNA polymerase II-specific"/>
    <property type="evidence" value="ECO:0007669"/>
    <property type="project" value="TreeGrafter"/>
</dbReference>
<dbReference type="FunFam" id="1.10.10.10:FF:000100">
    <property type="entry name" value="E2F transcription factor 8"/>
    <property type="match status" value="1"/>
</dbReference>
<accession>A0A7L3WCZ8</accession>
<feature type="compositionally biased region" description="Polar residues" evidence="12">
    <location>
        <begin position="809"/>
        <end position="826"/>
    </location>
</feature>
<evidence type="ECO:0000313" key="15">
    <source>
        <dbReference type="Proteomes" id="UP000518911"/>
    </source>
</evidence>
<dbReference type="Pfam" id="PF02319">
    <property type="entry name" value="WHD_E2F_TDP"/>
    <property type="match status" value="2"/>
</dbReference>
<dbReference type="AlphaFoldDB" id="A0A7L3WCZ8"/>
<comment type="similarity">
    <text evidence="2 11">Belongs to the E2F/DP family.</text>
</comment>
<dbReference type="OrthoDB" id="5318at2759"/>
<feature type="region of interest" description="Disordered" evidence="12">
    <location>
        <begin position="783"/>
        <end position="826"/>
    </location>
</feature>
<dbReference type="GO" id="GO:0010604">
    <property type="term" value="P:positive regulation of macromolecule metabolic process"/>
    <property type="evidence" value="ECO:0007669"/>
    <property type="project" value="UniProtKB-ARBA"/>
</dbReference>
<evidence type="ECO:0000256" key="2">
    <source>
        <dbReference type="ARBA" id="ARBA00010940"/>
    </source>
</evidence>
<comment type="subcellular location">
    <subcellularLocation>
        <location evidence="1 11">Nucleus</location>
    </subcellularLocation>
</comment>
<name>A0A7L3WCZ8_9GRUI</name>
<keyword evidence="8 11" id="KW-0539">Nucleus</keyword>
<evidence type="ECO:0000256" key="6">
    <source>
        <dbReference type="ARBA" id="ARBA00023159"/>
    </source>
</evidence>
<dbReference type="EMBL" id="VZUJ01057576">
    <property type="protein sequence ID" value="NXV73539.1"/>
    <property type="molecule type" value="Genomic_DNA"/>
</dbReference>
<dbReference type="GO" id="GO:0090575">
    <property type="term" value="C:RNA polymerase II transcription regulator complex"/>
    <property type="evidence" value="ECO:0007669"/>
    <property type="project" value="TreeGrafter"/>
</dbReference>
<dbReference type="PANTHER" id="PTHR12081:SF40">
    <property type="entry name" value="TRANSCRIPTION FACTOR E2F8"/>
    <property type="match status" value="1"/>
</dbReference>
<dbReference type="InterPro" id="IPR015633">
    <property type="entry name" value="E2F"/>
</dbReference>
<dbReference type="SUPFAM" id="SSF46785">
    <property type="entry name" value="Winged helix' DNA-binding domain"/>
    <property type="match status" value="2"/>
</dbReference>
<keyword evidence="9" id="KW-0131">Cell cycle</keyword>
<dbReference type="GO" id="GO:0000978">
    <property type="term" value="F:RNA polymerase II cis-regulatory region sequence-specific DNA binding"/>
    <property type="evidence" value="ECO:0007669"/>
    <property type="project" value="InterPro"/>
</dbReference>
<feature type="region of interest" description="Disordered" evidence="12">
    <location>
        <begin position="457"/>
        <end position="480"/>
    </location>
</feature>
<feature type="non-terminal residue" evidence="14">
    <location>
        <position position="843"/>
    </location>
</feature>
<evidence type="ECO:0000256" key="1">
    <source>
        <dbReference type="ARBA" id="ARBA00004123"/>
    </source>
</evidence>
<evidence type="ECO:0000256" key="8">
    <source>
        <dbReference type="ARBA" id="ARBA00023242"/>
    </source>
</evidence>
<dbReference type="GO" id="GO:0045892">
    <property type="term" value="P:negative regulation of DNA-templated transcription"/>
    <property type="evidence" value="ECO:0007669"/>
    <property type="project" value="UniProtKB-ARBA"/>
</dbReference>
<dbReference type="Proteomes" id="UP000518911">
    <property type="component" value="Unassembled WGS sequence"/>
</dbReference>
<organism evidence="14 15">
    <name type="scientific">Atlantisia rogersi</name>
    <name type="common">Inaccessible Island rail</name>
    <dbReference type="NCBI Taxonomy" id="2478892"/>
    <lineage>
        <taxon>Eukaryota</taxon>
        <taxon>Metazoa</taxon>
        <taxon>Chordata</taxon>
        <taxon>Craniata</taxon>
        <taxon>Vertebrata</taxon>
        <taxon>Euteleostomi</taxon>
        <taxon>Archelosauria</taxon>
        <taxon>Archosauria</taxon>
        <taxon>Dinosauria</taxon>
        <taxon>Saurischia</taxon>
        <taxon>Theropoda</taxon>
        <taxon>Coelurosauria</taxon>
        <taxon>Aves</taxon>
        <taxon>Neognathae</taxon>
        <taxon>Neoaves</taxon>
        <taxon>Gruiformes</taxon>
        <taxon>Rallidae</taxon>
        <taxon>Atlantisia</taxon>
    </lineage>
</organism>
<evidence type="ECO:0000259" key="13">
    <source>
        <dbReference type="SMART" id="SM01372"/>
    </source>
</evidence>
<evidence type="ECO:0000256" key="3">
    <source>
        <dbReference type="ARBA" id="ARBA00022491"/>
    </source>
</evidence>
<proteinExistence type="inferred from homology"/>
<evidence type="ECO:0000256" key="9">
    <source>
        <dbReference type="ARBA" id="ARBA00023306"/>
    </source>
</evidence>
<keyword evidence="3" id="KW-0678">Repressor</keyword>
<comment type="caution">
    <text evidence="14">The sequence shown here is derived from an EMBL/GenBank/DDBJ whole genome shotgun (WGS) entry which is preliminary data.</text>
</comment>
<sequence>RSIMKTPLKQAATSHSVLTEIQPGCQPLTTPPKPKEILPADPWTPTSNLKMLISAASPEIRSREQRKELSNNTSEVLQAKHCLQEHLSGDEYEKSHPSRKEKSLGLLCHKFLARYPDYPSPAENIYICLDEVSEELNVERRRIYDIVNVLESLHMVSRLAKNRYAWHGRHNLSKTLQALKKVGEENKYTQQIQMIKKREYEYEFDLDGERNEETPRSFSLNEHSEMSFVELPGMEFRAASVNSRKDKSLRVMSQKFVMLFLVSTPQIVSLEVAAKILIGEDQLEDLDKSKFKTKIRRLYDIANVLSSLELIKKVHVTEERGRKPAFKWTGPEVLPNIQDTKLETTSTTCSPPVPEPIASREQCSKNLFPSRGKQNFTRHPSLIKLVKSIENDRRKIQSAPTSPIKISVGTDQNLSALSSKMAQIPAIAKQQLEGQSKKAKEMKMKLSRSALECDLSLPEVAPKPNPPGTAAPPQQPALSQQLAVCPPSHGAVSPVMLPHPPSGVSYAIYLHPSQAHTVTTYSPSFMLQPLPCANVTGIKSINSKALNKITTEEGDSQVATDDPTKSLTAKEGQTVKSETSSQQCLKRPQVLQENNLIKRYRCDEESCDISLTFFPSGYLIPLTQCTHGNKAGFSDKEQAGICSLQHTTYSSPIAGVIPVTAPDLKAVNFPAFHITPLNIMLSPTSIAAAPVLSTSCFNSSNTSSAENPNSSVLNFTLQHVGLIPAGVQVPANHVLQHVPASSQPENVGHSSENMNLQEEKVSKNRLQILGRGRLSGKWSSAIPSEQLSVPKEPQEPQRVTENFFRTPGGPNTVSSLSANSDGTNRISQGTLYIPQRKLEVSED</sequence>
<dbReference type="InterPro" id="IPR036390">
    <property type="entry name" value="WH_DNA-bd_sf"/>
</dbReference>
<feature type="non-terminal residue" evidence="14">
    <location>
        <position position="1"/>
    </location>
</feature>
<feature type="region of interest" description="Disordered" evidence="12">
    <location>
        <begin position="552"/>
        <end position="574"/>
    </location>
</feature>
<keyword evidence="7 11" id="KW-0804">Transcription</keyword>
<gene>
    <name evidence="14" type="primary">E2f8</name>
    <name evidence="14" type="ORF">ATLROG_R02233</name>
</gene>
<keyword evidence="6" id="KW-0010">Activator</keyword>
<dbReference type="SMART" id="SM01372">
    <property type="entry name" value="E2F_TDP"/>
    <property type="match status" value="2"/>
</dbReference>
<keyword evidence="15" id="KW-1185">Reference proteome</keyword>